<evidence type="ECO:0000256" key="3">
    <source>
        <dbReference type="ARBA" id="ARBA00023015"/>
    </source>
</evidence>
<keyword evidence="5" id="KW-0804">Transcription</keyword>
<protein>
    <submittedName>
        <fullName evidence="8">Redox-sensing transcriptional repressor Rex</fullName>
    </submittedName>
</protein>
<dbReference type="GO" id="GO:0045892">
    <property type="term" value="P:negative regulation of DNA-templated transcription"/>
    <property type="evidence" value="ECO:0007669"/>
    <property type="project" value="InterPro"/>
</dbReference>
<keyword evidence="1" id="KW-0963">Cytoplasm</keyword>
<keyword evidence="2" id="KW-0678">Repressor</keyword>
<evidence type="ECO:0000313" key="8">
    <source>
        <dbReference type="EMBL" id="MPM75819.1"/>
    </source>
</evidence>
<dbReference type="GO" id="GO:0003677">
    <property type="term" value="F:DNA binding"/>
    <property type="evidence" value="ECO:0007669"/>
    <property type="project" value="UniProtKB-KW"/>
</dbReference>
<dbReference type="EMBL" id="VSSQ01026885">
    <property type="protein sequence ID" value="MPM75819.1"/>
    <property type="molecule type" value="Genomic_DNA"/>
</dbReference>
<feature type="compositionally biased region" description="Polar residues" evidence="6">
    <location>
        <begin position="167"/>
        <end position="177"/>
    </location>
</feature>
<name>A0A645CFQ2_9ZZZZ</name>
<evidence type="ECO:0000256" key="4">
    <source>
        <dbReference type="ARBA" id="ARBA00023125"/>
    </source>
</evidence>
<feature type="region of interest" description="Disordered" evidence="6">
    <location>
        <begin position="154"/>
        <end position="177"/>
    </location>
</feature>
<reference evidence="8" key="1">
    <citation type="submission" date="2019-08" db="EMBL/GenBank/DDBJ databases">
        <authorList>
            <person name="Kucharzyk K."/>
            <person name="Murdoch R.W."/>
            <person name="Higgins S."/>
            <person name="Loffler F."/>
        </authorList>
    </citation>
    <scope>NUCLEOTIDE SEQUENCE</scope>
</reference>
<feature type="domain" description="CoA-binding" evidence="7">
    <location>
        <begin position="18"/>
        <end position="127"/>
    </location>
</feature>
<evidence type="ECO:0000256" key="6">
    <source>
        <dbReference type="SAM" id="MobiDB-lite"/>
    </source>
</evidence>
<comment type="caution">
    <text evidence="8">The sequence shown here is derived from an EMBL/GenBank/DDBJ whole genome shotgun (WGS) entry which is preliminary data.</text>
</comment>
<dbReference type="InterPro" id="IPR022876">
    <property type="entry name" value="Tscrpt_rep_Rex"/>
</dbReference>
<dbReference type="InterPro" id="IPR003781">
    <property type="entry name" value="CoA-bd"/>
</dbReference>
<gene>
    <name evidence="8" type="primary">rex_35</name>
    <name evidence="8" type="ORF">SDC9_122813</name>
</gene>
<evidence type="ECO:0000256" key="2">
    <source>
        <dbReference type="ARBA" id="ARBA00022491"/>
    </source>
</evidence>
<dbReference type="InterPro" id="IPR036291">
    <property type="entry name" value="NAD(P)-bd_dom_sf"/>
</dbReference>
<dbReference type="SMART" id="SM00881">
    <property type="entry name" value="CoA_binding"/>
    <property type="match status" value="1"/>
</dbReference>
<dbReference type="Gene3D" id="3.40.50.720">
    <property type="entry name" value="NAD(P)-binding Rossmann-like Domain"/>
    <property type="match status" value="1"/>
</dbReference>
<dbReference type="PANTHER" id="PTHR35786:SF1">
    <property type="entry name" value="REDOX-SENSING TRANSCRIPTIONAL REPRESSOR REX 1"/>
    <property type="match status" value="1"/>
</dbReference>
<keyword evidence="3" id="KW-0805">Transcription regulation</keyword>
<dbReference type="Pfam" id="PF02629">
    <property type="entry name" value="CoA_binding"/>
    <property type="match status" value="1"/>
</dbReference>
<accession>A0A645CFQ2</accession>
<evidence type="ECO:0000256" key="1">
    <source>
        <dbReference type="ARBA" id="ARBA00022490"/>
    </source>
</evidence>
<organism evidence="8">
    <name type="scientific">bioreactor metagenome</name>
    <dbReference type="NCBI Taxonomy" id="1076179"/>
    <lineage>
        <taxon>unclassified sequences</taxon>
        <taxon>metagenomes</taxon>
        <taxon>ecological metagenomes</taxon>
    </lineage>
</organism>
<dbReference type="GO" id="GO:0051775">
    <property type="term" value="P:response to redox state"/>
    <property type="evidence" value="ECO:0007669"/>
    <property type="project" value="InterPro"/>
</dbReference>
<sequence length="177" mass="18534">MGYDVGRLITLISDHLVGPATRPFLIVGMGKLGTAMAGFTGYPERGFRIAGLIDVAPDRVGTKMRVATTIGPTSLVIHHLDDLPAVVAGTGAGIALLCVPPRAAQDTLERLAAVGVTNILSFVSEGVHAPEGVRLRDVDLGRELQILAYYQQHPDTTTPPADAAEGQGTSTQKKVSV</sequence>
<dbReference type="AlphaFoldDB" id="A0A645CFQ2"/>
<dbReference type="PANTHER" id="PTHR35786">
    <property type="entry name" value="REDOX-SENSING TRANSCRIPTIONAL REPRESSOR REX"/>
    <property type="match status" value="1"/>
</dbReference>
<dbReference type="SUPFAM" id="SSF51735">
    <property type="entry name" value="NAD(P)-binding Rossmann-fold domains"/>
    <property type="match status" value="1"/>
</dbReference>
<evidence type="ECO:0000256" key="5">
    <source>
        <dbReference type="ARBA" id="ARBA00023163"/>
    </source>
</evidence>
<evidence type="ECO:0000259" key="7">
    <source>
        <dbReference type="SMART" id="SM00881"/>
    </source>
</evidence>
<proteinExistence type="predicted"/>
<keyword evidence="4" id="KW-0238">DNA-binding</keyword>